<accession>A0A512M2R4</accession>
<sequence>MNYHVARNGQQLGVLSATDISLKLSSGELSPEDLAWAQGMASWQPINSISGLAAGSSFAPPPPPIEVNPYAAPQAAIYHRRNTATTTATELASLGQRLGAYFLNVLTVFPAGLLFALAMSKMDKETEELTSTGMLMMGIALAYSLALLIYNLIRLSTHGQSLGKKWMGIRIASFEDNSNAGFVKAVILRAIVNGLIGAFVPFYGLVDVFFVFREDRRCIHDLLAGTHVVKD</sequence>
<feature type="transmembrane region" description="Helical" evidence="6">
    <location>
        <begin position="186"/>
        <end position="212"/>
    </location>
</feature>
<reference evidence="9 10" key="1">
    <citation type="submission" date="2019-07" db="EMBL/GenBank/DDBJ databases">
        <title>Whole genome shotgun sequence of Brevifollis gellanilyticus NBRC 108608.</title>
        <authorList>
            <person name="Hosoyama A."/>
            <person name="Uohara A."/>
            <person name="Ohji S."/>
            <person name="Ichikawa N."/>
        </authorList>
    </citation>
    <scope>NUCLEOTIDE SEQUENCE [LARGE SCALE GENOMIC DNA]</scope>
    <source>
        <strain evidence="9 10">NBRC 108608</strain>
    </source>
</reference>
<evidence type="ECO:0000313" key="9">
    <source>
        <dbReference type="EMBL" id="GEP41029.1"/>
    </source>
</evidence>
<organism evidence="9 10">
    <name type="scientific">Brevifollis gellanilyticus</name>
    <dbReference type="NCBI Taxonomy" id="748831"/>
    <lineage>
        <taxon>Bacteria</taxon>
        <taxon>Pseudomonadati</taxon>
        <taxon>Verrucomicrobiota</taxon>
        <taxon>Verrucomicrobiia</taxon>
        <taxon>Verrucomicrobiales</taxon>
        <taxon>Verrucomicrobiaceae</taxon>
    </lineage>
</organism>
<dbReference type="PANTHER" id="PTHR36115:SF4">
    <property type="entry name" value="MEMBRANE PROTEIN"/>
    <property type="match status" value="1"/>
</dbReference>
<dbReference type="EMBL" id="BKAG01000002">
    <property type="protein sequence ID" value="GEP41029.1"/>
    <property type="molecule type" value="Genomic_DNA"/>
</dbReference>
<feature type="transmembrane region" description="Helical" evidence="6">
    <location>
        <begin position="132"/>
        <end position="153"/>
    </location>
</feature>
<keyword evidence="3 6" id="KW-0812">Transmembrane</keyword>
<keyword evidence="10" id="KW-1185">Reference proteome</keyword>
<feature type="domain" description="RDD" evidence="7">
    <location>
        <begin position="91"/>
        <end position="225"/>
    </location>
</feature>
<evidence type="ECO:0000256" key="5">
    <source>
        <dbReference type="ARBA" id="ARBA00023136"/>
    </source>
</evidence>
<dbReference type="AlphaFoldDB" id="A0A512M2R4"/>
<dbReference type="Pfam" id="PF06271">
    <property type="entry name" value="RDD"/>
    <property type="match status" value="1"/>
</dbReference>
<feature type="transmembrane region" description="Helical" evidence="6">
    <location>
        <begin position="101"/>
        <end position="120"/>
    </location>
</feature>
<comment type="subcellular location">
    <subcellularLocation>
        <location evidence="1">Cell membrane</location>
        <topology evidence="1">Multi-pass membrane protein</topology>
    </subcellularLocation>
</comment>
<evidence type="ECO:0000256" key="2">
    <source>
        <dbReference type="ARBA" id="ARBA00022475"/>
    </source>
</evidence>
<evidence type="ECO:0000259" key="8">
    <source>
        <dbReference type="Pfam" id="PF14237"/>
    </source>
</evidence>
<name>A0A512M2R4_9BACT</name>
<dbReference type="InterPro" id="IPR025640">
    <property type="entry name" value="GYF_2"/>
</dbReference>
<protein>
    <submittedName>
        <fullName evidence="9">RDD family protein</fullName>
    </submittedName>
</protein>
<evidence type="ECO:0000256" key="4">
    <source>
        <dbReference type="ARBA" id="ARBA00022989"/>
    </source>
</evidence>
<evidence type="ECO:0000313" key="10">
    <source>
        <dbReference type="Proteomes" id="UP000321577"/>
    </source>
</evidence>
<dbReference type="InterPro" id="IPR051791">
    <property type="entry name" value="Pra-immunoreactive"/>
</dbReference>
<dbReference type="RefSeq" id="WP_146848510.1">
    <property type="nucleotide sequence ID" value="NZ_BKAG01000002.1"/>
</dbReference>
<gene>
    <name evidence="9" type="ORF">BGE01nite_03200</name>
</gene>
<evidence type="ECO:0000259" key="7">
    <source>
        <dbReference type="Pfam" id="PF06271"/>
    </source>
</evidence>
<dbReference type="OrthoDB" id="192441at2"/>
<dbReference type="InterPro" id="IPR010432">
    <property type="entry name" value="RDD"/>
</dbReference>
<evidence type="ECO:0000256" key="3">
    <source>
        <dbReference type="ARBA" id="ARBA00022692"/>
    </source>
</evidence>
<dbReference type="PANTHER" id="PTHR36115">
    <property type="entry name" value="PROLINE-RICH ANTIGEN HOMOLOG-RELATED"/>
    <property type="match status" value="1"/>
</dbReference>
<feature type="domain" description="GYF" evidence="8">
    <location>
        <begin position="3"/>
        <end position="52"/>
    </location>
</feature>
<dbReference type="Proteomes" id="UP000321577">
    <property type="component" value="Unassembled WGS sequence"/>
</dbReference>
<keyword evidence="4 6" id="KW-1133">Transmembrane helix</keyword>
<dbReference type="GO" id="GO:0005886">
    <property type="term" value="C:plasma membrane"/>
    <property type="evidence" value="ECO:0007669"/>
    <property type="project" value="UniProtKB-SubCell"/>
</dbReference>
<dbReference type="Pfam" id="PF14237">
    <property type="entry name" value="GYF_2"/>
    <property type="match status" value="1"/>
</dbReference>
<keyword evidence="5 6" id="KW-0472">Membrane</keyword>
<evidence type="ECO:0000256" key="1">
    <source>
        <dbReference type="ARBA" id="ARBA00004651"/>
    </source>
</evidence>
<comment type="caution">
    <text evidence="9">The sequence shown here is derived from an EMBL/GenBank/DDBJ whole genome shotgun (WGS) entry which is preliminary data.</text>
</comment>
<evidence type="ECO:0000256" key="6">
    <source>
        <dbReference type="SAM" id="Phobius"/>
    </source>
</evidence>
<keyword evidence="2" id="KW-1003">Cell membrane</keyword>
<proteinExistence type="predicted"/>